<gene>
    <name evidence="1" type="ordered locus">Pnap_4421</name>
</gene>
<organism evidence="1 2">
    <name type="scientific">Polaromonas naphthalenivorans (strain CJ2)</name>
    <dbReference type="NCBI Taxonomy" id="365044"/>
    <lineage>
        <taxon>Bacteria</taxon>
        <taxon>Pseudomonadati</taxon>
        <taxon>Pseudomonadota</taxon>
        <taxon>Betaproteobacteria</taxon>
        <taxon>Burkholderiales</taxon>
        <taxon>Comamonadaceae</taxon>
        <taxon>Polaromonas</taxon>
    </lineage>
</organism>
<sequence>MTPAERDVALQRMDEAINRFYSAAVQIGNHPFIEFAGVMTAYLKSCQRAHDAGIDFTECSQHTGNPLPMEGFEVAYLNEKLDCIFDGRLKASNIPA</sequence>
<proteinExistence type="predicted"/>
<dbReference type="OrthoDB" id="8814976at2"/>
<dbReference type="EMBL" id="CP000530">
    <property type="protein sequence ID" value="ABM39699.1"/>
    <property type="molecule type" value="Genomic_DNA"/>
</dbReference>
<dbReference type="Proteomes" id="UP000000644">
    <property type="component" value="Plasmid pPNAP01"/>
</dbReference>
<name>A1VVM1_POLNA</name>
<dbReference type="RefSeq" id="WP_011798070.1">
    <property type="nucleotide sequence ID" value="NC_008757.1"/>
</dbReference>
<keyword evidence="2" id="KW-1185">Reference proteome</keyword>
<geneLocation type="plasmid" evidence="1 2">
    <name>pPNAP01</name>
</geneLocation>
<dbReference type="KEGG" id="pna:Pnap_4421"/>
<accession>A1VVM1</accession>
<keyword evidence="1" id="KW-0614">Plasmid</keyword>
<dbReference type="HOGENOM" id="CLU_2357327_0_0_4"/>
<evidence type="ECO:0000313" key="1">
    <source>
        <dbReference type="EMBL" id="ABM39699.1"/>
    </source>
</evidence>
<evidence type="ECO:0000313" key="2">
    <source>
        <dbReference type="Proteomes" id="UP000000644"/>
    </source>
</evidence>
<reference evidence="2" key="1">
    <citation type="journal article" date="2009" name="Environ. Microbiol.">
        <title>The genome of Polaromonas naphthalenivorans strain CJ2, isolated from coal tar-contaminated sediment, reveals physiological and metabolic versatility and evolution through extensive horizontal gene transfer.</title>
        <authorList>
            <person name="Yagi J.M."/>
            <person name="Sims D."/>
            <person name="Brettin T."/>
            <person name="Bruce D."/>
            <person name="Madsen E.L."/>
        </authorList>
    </citation>
    <scope>NUCLEOTIDE SEQUENCE [LARGE SCALE GENOMIC DNA]</scope>
    <source>
        <strain evidence="2">CJ2</strain>
        <plasmid evidence="2">Plasmid pPNAP01</plasmid>
    </source>
</reference>
<dbReference type="AlphaFoldDB" id="A1VVM1"/>
<protein>
    <submittedName>
        <fullName evidence="1">Uncharacterized protein</fullName>
    </submittedName>
</protein>